<name>A0A8H5AY03_9AGAR</name>
<evidence type="ECO:0000256" key="1">
    <source>
        <dbReference type="SAM" id="MobiDB-lite"/>
    </source>
</evidence>
<dbReference type="EMBL" id="JAACJJ010000056">
    <property type="protein sequence ID" value="KAF5313007.1"/>
    <property type="molecule type" value="Genomic_DNA"/>
</dbReference>
<dbReference type="OrthoDB" id="198652at2759"/>
<keyword evidence="4" id="KW-1185">Reference proteome</keyword>
<dbReference type="InterPro" id="IPR046896">
    <property type="entry name" value="Cup1-like_N"/>
</dbReference>
<comment type="caution">
    <text evidence="3">The sequence shown here is derived from an EMBL/GenBank/DDBJ whole genome shotgun (WGS) entry which is preliminary data.</text>
</comment>
<proteinExistence type="predicted"/>
<organism evidence="3 4">
    <name type="scientific">Psilocybe cf. subviscida</name>
    <dbReference type="NCBI Taxonomy" id="2480587"/>
    <lineage>
        <taxon>Eukaryota</taxon>
        <taxon>Fungi</taxon>
        <taxon>Dikarya</taxon>
        <taxon>Basidiomycota</taxon>
        <taxon>Agaricomycotina</taxon>
        <taxon>Agaricomycetes</taxon>
        <taxon>Agaricomycetidae</taxon>
        <taxon>Agaricales</taxon>
        <taxon>Agaricineae</taxon>
        <taxon>Strophariaceae</taxon>
        <taxon>Psilocybe</taxon>
    </lineage>
</organism>
<dbReference type="Pfam" id="PF20263">
    <property type="entry name" value="LYRM2-like"/>
    <property type="match status" value="1"/>
</dbReference>
<dbReference type="Proteomes" id="UP000567179">
    <property type="component" value="Unassembled WGS sequence"/>
</dbReference>
<evidence type="ECO:0000259" key="2">
    <source>
        <dbReference type="Pfam" id="PF20263"/>
    </source>
</evidence>
<feature type="region of interest" description="Disordered" evidence="1">
    <location>
        <begin position="98"/>
        <end position="117"/>
    </location>
</feature>
<feature type="domain" description="LYR motif-containing protein Cup1-like N-terminal" evidence="2">
    <location>
        <begin position="6"/>
        <end position="90"/>
    </location>
</feature>
<evidence type="ECO:0000313" key="3">
    <source>
        <dbReference type="EMBL" id="KAF5313007.1"/>
    </source>
</evidence>
<reference evidence="3 4" key="1">
    <citation type="journal article" date="2020" name="ISME J.">
        <title>Uncovering the hidden diversity of litter-decomposition mechanisms in mushroom-forming fungi.</title>
        <authorList>
            <person name="Floudas D."/>
            <person name="Bentzer J."/>
            <person name="Ahren D."/>
            <person name="Johansson T."/>
            <person name="Persson P."/>
            <person name="Tunlid A."/>
        </authorList>
    </citation>
    <scope>NUCLEOTIDE SEQUENCE [LARGE SCALE GENOMIC DNA]</scope>
    <source>
        <strain evidence="3 4">CBS 101986</strain>
    </source>
</reference>
<protein>
    <recommendedName>
        <fullName evidence="2">LYR motif-containing protein Cup1-like N-terminal domain-containing protein</fullName>
    </recommendedName>
</protein>
<evidence type="ECO:0000313" key="4">
    <source>
        <dbReference type="Proteomes" id="UP000567179"/>
    </source>
</evidence>
<feature type="region of interest" description="Disordered" evidence="1">
    <location>
        <begin position="340"/>
        <end position="390"/>
    </location>
</feature>
<accession>A0A8H5AY03</accession>
<feature type="region of interest" description="Disordered" evidence="1">
    <location>
        <begin position="246"/>
        <end position="280"/>
    </location>
</feature>
<dbReference type="AlphaFoldDB" id="A0A8H5AY03"/>
<gene>
    <name evidence="3" type="ORF">D9619_002892</name>
</gene>
<sequence>MPITALYRDYLRNARRLPTLYLRQFFEIRARDNVERVINSSDRSLRHRKLKTVARELRRLKAANSKDTKAFERILSLAYGRVGKLRWELLNPILTDPSSPPPAPLVPSDPNTTPPTFSPELSKLLMTPSPRMKRAWSPQEFTVPRLMPNRFDPTHPDAVILGRPFNKRREHNLRWRWYTSELRRVQPPVALQLGSIDGPGKVKDMQWENSGEEIATVRAEGEPGSELIRPLGLQGAGVLKGLMDVVGPRTATRPPLTRRERKTATPEEVAAATPPPQHPSRWVRRRFRSLLASMHLLVYVGGIKDLRDGAKQKNPFVTTASPLAFGGDARIPEADSTSLAWIGDSNKDDSNPKNESASNKPTHKVKSSNSKPRPLSGPAPPVNNNITPPS</sequence>